<protein>
    <submittedName>
        <fullName evidence="1">Uncharacterized protein</fullName>
    </submittedName>
</protein>
<organism evidence="1 2">
    <name type="scientific">Meloidogyne enterolobii</name>
    <name type="common">Root-knot nematode worm</name>
    <name type="synonym">Meloidogyne mayaguensis</name>
    <dbReference type="NCBI Taxonomy" id="390850"/>
    <lineage>
        <taxon>Eukaryota</taxon>
        <taxon>Metazoa</taxon>
        <taxon>Ecdysozoa</taxon>
        <taxon>Nematoda</taxon>
        <taxon>Chromadorea</taxon>
        <taxon>Rhabditida</taxon>
        <taxon>Tylenchina</taxon>
        <taxon>Tylenchomorpha</taxon>
        <taxon>Tylenchoidea</taxon>
        <taxon>Meloidogynidae</taxon>
        <taxon>Meloidogyninae</taxon>
        <taxon>Meloidogyne</taxon>
    </lineage>
</organism>
<name>A0ACB1A255_MELEN</name>
<keyword evidence="2" id="KW-1185">Reference proteome</keyword>
<sequence length="72" mass="8480">MSDAEAILYMRFSKVLLDNNKTLNDCLKSQQHLNTLLEKNAMEKGEIEKVHQQLSDFNNNKKKINKYVFLCF</sequence>
<evidence type="ECO:0000313" key="1">
    <source>
        <dbReference type="EMBL" id="CAK5084742.1"/>
    </source>
</evidence>
<gene>
    <name evidence="1" type="ORF">MENTE1834_LOCUS32146</name>
</gene>
<dbReference type="EMBL" id="CAVMJV010000054">
    <property type="protein sequence ID" value="CAK5084742.1"/>
    <property type="molecule type" value="Genomic_DNA"/>
</dbReference>
<comment type="caution">
    <text evidence="1">The sequence shown here is derived from an EMBL/GenBank/DDBJ whole genome shotgun (WGS) entry which is preliminary data.</text>
</comment>
<evidence type="ECO:0000313" key="2">
    <source>
        <dbReference type="Proteomes" id="UP001497535"/>
    </source>
</evidence>
<accession>A0ACB1A255</accession>
<proteinExistence type="predicted"/>
<dbReference type="Proteomes" id="UP001497535">
    <property type="component" value="Unassembled WGS sequence"/>
</dbReference>
<reference evidence="1" key="1">
    <citation type="submission" date="2023-11" db="EMBL/GenBank/DDBJ databases">
        <authorList>
            <person name="Poullet M."/>
        </authorList>
    </citation>
    <scope>NUCLEOTIDE SEQUENCE</scope>
    <source>
        <strain evidence="1">E1834</strain>
    </source>
</reference>